<dbReference type="RefSeq" id="WP_069778199.1">
    <property type="nucleotide sequence ID" value="NZ_CP017248.1"/>
</dbReference>
<dbReference type="GO" id="GO:0031177">
    <property type="term" value="F:phosphopantetheine binding"/>
    <property type="evidence" value="ECO:0007669"/>
    <property type="project" value="InterPro"/>
</dbReference>
<dbReference type="NCBIfam" id="TIGR01444">
    <property type="entry name" value="fkbM_fam"/>
    <property type="match status" value="1"/>
</dbReference>
<dbReference type="GO" id="GO:0017000">
    <property type="term" value="P:antibiotic biosynthetic process"/>
    <property type="evidence" value="ECO:0007669"/>
    <property type="project" value="UniProtKB-KW"/>
</dbReference>
<dbReference type="CDD" id="cd19540">
    <property type="entry name" value="LCL_NRPS-like"/>
    <property type="match status" value="1"/>
</dbReference>
<dbReference type="InterPro" id="IPR009081">
    <property type="entry name" value="PP-bd_ACP"/>
</dbReference>
<dbReference type="InterPro" id="IPR006342">
    <property type="entry name" value="FkbM_mtfrase"/>
</dbReference>
<comment type="cofactor">
    <cofactor evidence="1">
        <name>pantetheine 4'-phosphate</name>
        <dbReference type="ChEBI" id="CHEBI:47942"/>
    </cofactor>
</comment>
<dbReference type="PROSITE" id="PS00012">
    <property type="entry name" value="PHOSPHOPANTETHEINE"/>
    <property type="match status" value="2"/>
</dbReference>
<dbReference type="InterPro" id="IPR023213">
    <property type="entry name" value="CAT-like_dom_sf"/>
</dbReference>
<dbReference type="Gene3D" id="3.30.300.30">
    <property type="match status" value="3"/>
</dbReference>
<dbReference type="GO" id="GO:0003824">
    <property type="term" value="F:catalytic activity"/>
    <property type="evidence" value="ECO:0007669"/>
    <property type="project" value="InterPro"/>
</dbReference>
<evidence type="ECO:0000256" key="2">
    <source>
        <dbReference type="ARBA" id="ARBA00006432"/>
    </source>
</evidence>
<dbReference type="InterPro" id="IPR042099">
    <property type="entry name" value="ANL_N_sf"/>
</dbReference>
<gene>
    <name evidence="8" type="ORF">BFF78_11315</name>
</gene>
<name>A0A1D7Y7H2_9ACTN</name>
<dbReference type="Gene3D" id="3.40.50.150">
    <property type="entry name" value="Vaccinia Virus protein VP39"/>
    <property type="match status" value="1"/>
</dbReference>
<dbReference type="SMART" id="SM00823">
    <property type="entry name" value="PKS_PP"/>
    <property type="match status" value="2"/>
</dbReference>
<organism evidence="8 9">
    <name type="scientific">Streptomyces fodineus</name>
    <dbReference type="NCBI Taxonomy" id="1904616"/>
    <lineage>
        <taxon>Bacteria</taxon>
        <taxon>Bacillati</taxon>
        <taxon>Actinomycetota</taxon>
        <taxon>Actinomycetes</taxon>
        <taxon>Kitasatosporales</taxon>
        <taxon>Streptomycetaceae</taxon>
        <taxon>Streptomyces</taxon>
    </lineage>
</organism>
<dbReference type="Pfam" id="PF00668">
    <property type="entry name" value="Condensation"/>
    <property type="match status" value="3"/>
</dbReference>
<dbReference type="Gene3D" id="3.40.50.12780">
    <property type="entry name" value="N-terminal domain of ligase-like"/>
    <property type="match status" value="2"/>
</dbReference>
<dbReference type="CDD" id="cd17646">
    <property type="entry name" value="A_NRPS_AB3403-like"/>
    <property type="match status" value="1"/>
</dbReference>
<reference evidence="9" key="1">
    <citation type="submission" date="2016-09" db="EMBL/GenBank/DDBJ databases">
        <title>Streptomyces puniciscabiei strain:TW1S1 Genome sequencing and assembly.</title>
        <authorList>
            <person name="Kim M.-K."/>
            <person name="Kim S.B."/>
        </authorList>
    </citation>
    <scope>NUCLEOTIDE SEQUENCE [LARGE SCALE GENOMIC DNA]</scope>
    <source>
        <strain evidence="9">TW1S1</strain>
    </source>
</reference>
<dbReference type="PROSITE" id="PS00455">
    <property type="entry name" value="AMP_BINDING"/>
    <property type="match status" value="2"/>
</dbReference>
<dbReference type="InterPro" id="IPR001242">
    <property type="entry name" value="Condensation_dom"/>
</dbReference>
<dbReference type="InterPro" id="IPR020845">
    <property type="entry name" value="AMP-binding_CS"/>
</dbReference>
<dbReference type="FunFam" id="3.30.300.30:FF:000015">
    <property type="entry name" value="Nonribosomal peptide synthase SidD"/>
    <property type="match status" value="1"/>
</dbReference>
<dbReference type="FunFam" id="3.40.50.980:FF:000002">
    <property type="entry name" value="Enterobactin synthetase component F"/>
    <property type="match status" value="1"/>
</dbReference>
<dbReference type="GO" id="GO:0072330">
    <property type="term" value="P:monocarboxylic acid biosynthetic process"/>
    <property type="evidence" value="ECO:0007669"/>
    <property type="project" value="UniProtKB-ARBA"/>
</dbReference>
<keyword evidence="9" id="KW-1185">Reference proteome</keyword>
<dbReference type="KEGG" id="spun:BFF78_11315"/>
<evidence type="ECO:0000256" key="6">
    <source>
        <dbReference type="ARBA" id="ARBA00023194"/>
    </source>
</evidence>
<evidence type="ECO:0000256" key="3">
    <source>
        <dbReference type="ARBA" id="ARBA00022450"/>
    </source>
</evidence>
<dbReference type="InterPro" id="IPR029063">
    <property type="entry name" value="SAM-dependent_MTases_sf"/>
</dbReference>
<dbReference type="Gene3D" id="3.30.559.10">
    <property type="entry name" value="Chloramphenicol acetyltransferase-like domain"/>
    <property type="match status" value="3"/>
</dbReference>
<dbReference type="InterPro" id="IPR000873">
    <property type="entry name" value="AMP-dep_synth/lig_dom"/>
</dbReference>
<evidence type="ECO:0000313" key="9">
    <source>
        <dbReference type="Proteomes" id="UP000094960"/>
    </source>
</evidence>
<dbReference type="InterPro" id="IPR029058">
    <property type="entry name" value="AB_hydrolase_fold"/>
</dbReference>
<dbReference type="CDD" id="cd05930">
    <property type="entry name" value="A_NRPS"/>
    <property type="match status" value="1"/>
</dbReference>
<dbReference type="InterPro" id="IPR020806">
    <property type="entry name" value="PKS_PP-bd"/>
</dbReference>
<dbReference type="PANTHER" id="PTHR45527:SF1">
    <property type="entry name" value="FATTY ACID SYNTHASE"/>
    <property type="match status" value="1"/>
</dbReference>
<feature type="domain" description="Carrier" evidence="7">
    <location>
        <begin position="2797"/>
        <end position="2872"/>
    </location>
</feature>
<dbReference type="Gene3D" id="3.30.559.30">
    <property type="entry name" value="Nonribosomal peptide synthetase, condensation domain"/>
    <property type="match status" value="3"/>
</dbReference>
<dbReference type="PROSITE" id="PS50075">
    <property type="entry name" value="CARRIER"/>
    <property type="match status" value="2"/>
</dbReference>
<dbReference type="InterPro" id="IPR010060">
    <property type="entry name" value="NRPS_synth"/>
</dbReference>
<protein>
    <submittedName>
        <fullName evidence="8">Non-ribosomal peptide synthetase</fullName>
    </submittedName>
</protein>
<dbReference type="GO" id="GO:0008610">
    <property type="term" value="P:lipid biosynthetic process"/>
    <property type="evidence" value="ECO:0007669"/>
    <property type="project" value="UniProtKB-ARBA"/>
</dbReference>
<dbReference type="FunFam" id="1.10.1200.10:FF:000016">
    <property type="entry name" value="Non-ribosomal peptide synthase"/>
    <property type="match status" value="1"/>
</dbReference>
<sequence length="2886" mass="311884">MIPLSFAQRRLWFVDRFDGPSPTYNAAFALRMTGELNVGALESALRDVIDRHEILRTVIGEDDDGVPHQRVLPSGEVSCELPLVEAAQEQERAAALEETATAPFDLATDVPIRARLVRCAPREHTLVLAVHHIALDGESMGPLLRDLTVAYAARSTGRAPAWESLPVQYADYTLWHQDVLGDESDPDSLAAGQLAYWRRTLADLAQPLNLPTDRPRPKSMSRRGDAVRFPIDPPLLRSVENLAAQEDATVSMVMHSALAVLLYHLGCGDDVPIGAPIAGRTDEELRDLVGFFVNTWVLRVDLSGNPTFRRLLQRVRERALAAYDHQDMPFERLVELLNPDRSTAYHPFFQVMLSWQPSVPDLDIRGLTVRAERLETKTAKFDLFFDMVPVGSGGAECRLEYATDLFDRDTVEGLAHRFVRILGRLVAEAGRGIDGVDALDPAERDRLLTQFNDTATEVSELTIPELFDSAVARTPDAPAIVCDDRTLTYRELDDRANGVAWELVRRGAGPEDLVVLALPRTEDLVVGLLGILKSGAGYLPMDPQYLGRRAESVLSEAAPRFAVTDTETWKQLPWHDISTVDLDHRAEWDSPQGAPADAGRTSPPGPDNLAYVMYTSGSTGKPKGAAITHRNVVNGVRELVRVLDAPPGWRMLAGTSVNFDVSVFELLTTLSTGGTVEVVPNALALGERDTWDGHVISAVPSVLGELVGHLEKAPGVRTVVLAGEVLPARLVRQVREALPGVQVVNGYGQSESFYATTFSLAASEEWAEGELAPIGTPLGNMRAYVLGPGLAPVPQGVIGELYVAGTCLGRGYHGRPGMTAERYVANPFGPAGDRMYRTGDLARWNARGRLECVGRSDGQVKVRGFRVETAEVEAVCALHPGISEAVVVSREVPAGGRRLVAYVVHTGDGAAGDDGAGGIGDVDLQAGASAAELRKFVAARLPDYMVPSAFVTLGRLPLGPTGKLDRSALPEPEFLGAAYREPRTEAEKTITAAYADVLGVDQVGVDDDFFAVGGDSLRSIQVVARARARGLDITTREIFECRTAARLAEVASARRDPLPPLAEGEGGGVGPMPLPPVARQVFEHGGGMDRFAMALTLELPAGIDARGLAATLDAVLDRHDLLRAQLVRGDELSLVVRPAGTVRAADLIRRVPCDGRWDDPSLLQAAKAELADAVGRLDPEAGTMADFVWFAAKSGAGRLLVVLHHLVVDGVSWRILMADLAQAWQQIRSGRAPELPPVGTSARRWASALLTEALSPRREAQLAFWREMLQAPNPPLGTRELDPAVDVTATVDSVRVQLSAKATEAVLTTLPAAFKGTGTDVLLAALALAVNRWRGAEGSTLLRLEGHGREEDVVPGADLSRTVGWFTSMYPARVDVRGVDLADVLAGGPAAGKAIKLVKEQLRAIPDKGVGYGLLRHLNPKTAAQLAGLPVPQLGFNYIGRISGADVPEHLRTGGWGPAPWSAELIPAPDPDLPALSALEVNAVATDTPDGHRLQAAFMFPTGVLSGEEVSELADLWVEVLHGMAAHAADEEPGGLTPSDAPLVSVRQDEIEAWEARYGRLAEVWPQTPGQSGIQFQAAFADGAFDVYHMQFVLHLSGHVDPARMRSAGQALLDRFPNLRCAFLTGAGGDPVQVVPEHVALPWRHIDLTGRGGAEQDAALDKALADDRADQLDPTRPPLIRLALLTCGPRQAKLIITAHHTLFDGWSSTSVIRDLILLYAGTRELQPVRNYGDYLAWLSRQDREASAARWKEELAGLDQPTLVAAGIPAKGEASAHGRVEVPLSIDKGKELARRAAELGVTLNTLLQCAWAILLSTLTGQQDVVFGAAVNGRPVELPGSDEMVGLFVNTLPIRVFCRPDQSVADVVAGLQERQTALLDHHYYPLADIQRDVGMSALFDTIIAFENYPYDREGIVDANTSAGLTIDGIRPIAGAHYPLSLNSADPYLRLSLDYQNNVYDRAAAEVIAARLVRVLEQVLADPTVPVAAIEVLSEQERERWVRGVNDTAHPVAADTLPGAFEARVERDPDRVAVIGQGETLTYREFNRRANRLAHWLVERGAGPERTVAVRIPRSVDLLVAIYAVVKAGAAYLPVGTDLPEDRVRHMLDSADPLLVLDEKLPDVSGYPAVDPERALAPDNAAYVIYTSGSTGGPKGVQVSHRSITNRLRWMQHEYGLTADDVVLQKTPSSFDVSVWEFFWPLCEGAALVVAEPGGHRDPAYLAQLIRERSVTTCHFVPSMLQAFLAEPAAAGCGGELRRVFSSGEALSRETADAFARTLPGVELHNLYGPTEASVDVTYHALLPEDSGTVPIGVPIWNTRVYVLDTALRPVPPGVTGELYLAGTGLARGYVGRTALTANRFVPCPYGEPGSRMYRTGDVVRWNQDGRLEYIGRTDFQVKIRGFRIELGEIEVALTRHPAVAQAAVIAREDATGGRQLAGYVVVDPAVAPEVARFRELEGTGRLAGVELHELPGGMVVAAPDKPSVSYVYGEIFQRGAYAGGGVTIDEGACVVDVGGHVGMFGLWAGSVARDVRVYACEPMAESAECYRINAYLHGLDAVVSNCGISDAAGRAEFTYYPEMSLMSGRFADEATERETLRRVIANEGDADVAEDDQLTELLAQRLASRRVDVELRTVSQVIRDHGLTVVDLLKVDAEKSELAVLQGIEPEHWPIIRQVVAEVHDIDDRVAVVTKMLTDNGFRVVRETPQGLEGTGIGQLYATRAGHVAPAAAPAPATAVHAAWQSPDQVTREVRAHLERQLPDYMVPAHLVILDRLPLTPNGKVDRGALPAPGHVEAAIGRGPRNDNEEVLCRLFAELLGREEIDIDTDFFAVGGHSLLATRLTGRIRNALNVDVKVTTVFRNPTVARLAGRIEKLATSKRPQLRQMSVED</sequence>
<keyword evidence="4" id="KW-0597">Phosphoprotein</keyword>
<dbReference type="EMBL" id="CP017248">
    <property type="protein sequence ID" value="AOR31555.1"/>
    <property type="molecule type" value="Genomic_DNA"/>
</dbReference>
<evidence type="ECO:0000256" key="5">
    <source>
        <dbReference type="ARBA" id="ARBA00022737"/>
    </source>
</evidence>
<dbReference type="NCBIfam" id="TIGR01720">
    <property type="entry name" value="NRPS-para261"/>
    <property type="match status" value="1"/>
</dbReference>
<dbReference type="Pfam" id="PF00550">
    <property type="entry name" value="PP-binding"/>
    <property type="match status" value="2"/>
</dbReference>
<dbReference type="SUPFAM" id="SSF56801">
    <property type="entry name" value="Acetyl-CoA synthetase-like"/>
    <property type="match status" value="2"/>
</dbReference>
<dbReference type="InterPro" id="IPR036736">
    <property type="entry name" value="ACP-like_sf"/>
</dbReference>
<dbReference type="FunFam" id="2.30.38.10:FF:000001">
    <property type="entry name" value="Non-ribosomal peptide synthetase PvdI"/>
    <property type="match status" value="1"/>
</dbReference>
<dbReference type="GO" id="GO:0043041">
    <property type="term" value="P:amino acid activation for nonribosomal peptide biosynthetic process"/>
    <property type="evidence" value="ECO:0007669"/>
    <property type="project" value="TreeGrafter"/>
</dbReference>
<dbReference type="GO" id="GO:0005829">
    <property type="term" value="C:cytosol"/>
    <property type="evidence" value="ECO:0007669"/>
    <property type="project" value="TreeGrafter"/>
</dbReference>
<dbReference type="FunFam" id="1.10.1200.10:FF:000005">
    <property type="entry name" value="Nonribosomal peptide synthetase 1"/>
    <property type="match status" value="1"/>
</dbReference>
<comment type="similarity">
    <text evidence="2">Belongs to the ATP-dependent AMP-binding enzyme family.</text>
</comment>
<evidence type="ECO:0000259" key="7">
    <source>
        <dbReference type="PROSITE" id="PS50075"/>
    </source>
</evidence>
<dbReference type="InterPro" id="IPR045851">
    <property type="entry name" value="AMP-bd_C_sf"/>
</dbReference>
<evidence type="ECO:0000256" key="1">
    <source>
        <dbReference type="ARBA" id="ARBA00001957"/>
    </source>
</evidence>
<evidence type="ECO:0000256" key="4">
    <source>
        <dbReference type="ARBA" id="ARBA00022553"/>
    </source>
</evidence>
<dbReference type="Proteomes" id="UP000094960">
    <property type="component" value="Chromosome"/>
</dbReference>
<dbReference type="Gene3D" id="1.10.1200.10">
    <property type="entry name" value="ACP-like"/>
    <property type="match status" value="1"/>
</dbReference>
<dbReference type="InterPro" id="IPR006162">
    <property type="entry name" value="Ppantetheine_attach_site"/>
</dbReference>
<dbReference type="SUPFAM" id="SSF52777">
    <property type="entry name" value="CoA-dependent acyltransferases"/>
    <property type="match status" value="6"/>
</dbReference>
<feature type="domain" description="Carrier" evidence="7">
    <location>
        <begin position="981"/>
        <end position="1055"/>
    </location>
</feature>
<dbReference type="Pfam" id="PF00501">
    <property type="entry name" value="AMP-binding"/>
    <property type="match status" value="2"/>
</dbReference>
<dbReference type="Gene3D" id="3.40.50.1820">
    <property type="entry name" value="alpha/beta hydrolase"/>
    <property type="match status" value="1"/>
</dbReference>
<dbReference type="InterPro" id="IPR010071">
    <property type="entry name" value="AA_adenyl_dom"/>
</dbReference>
<dbReference type="Pfam" id="PF05050">
    <property type="entry name" value="Methyltransf_21"/>
    <property type="match status" value="1"/>
</dbReference>
<dbReference type="Pfam" id="PF13193">
    <property type="entry name" value="AMP-binding_C"/>
    <property type="match status" value="2"/>
</dbReference>
<dbReference type="FunFam" id="3.40.50.12780:FF:000012">
    <property type="entry name" value="Non-ribosomal peptide synthetase"/>
    <property type="match status" value="1"/>
</dbReference>
<keyword evidence="3" id="KW-0596">Phosphopantetheine</keyword>
<dbReference type="PANTHER" id="PTHR45527">
    <property type="entry name" value="NONRIBOSOMAL PEPTIDE SYNTHETASE"/>
    <property type="match status" value="1"/>
</dbReference>
<proteinExistence type="inferred from homology"/>
<dbReference type="InterPro" id="IPR025110">
    <property type="entry name" value="AMP-bd_C"/>
</dbReference>
<accession>A0A1D7Y7H2</accession>
<dbReference type="SUPFAM" id="SSF53335">
    <property type="entry name" value="S-adenosyl-L-methionine-dependent methyltransferases"/>
    <property type="match status" value="1"/>
</dbReference>
<dbReference type="GO" id="GO:0044550">
    <property type="term" value="P:secondary metabolite biosynthetic process"/>
    <property type="evidence" value="ECO:0007669"/>
    <property type="project" value="TreeGrafter"/>
</dbReference>
<keyword evidence="6" id="KW-0045">Antibiotic biosynthesis</keyword>
<keyword evidence="5" id="KW-0677">Repeat</keyword>
<dbReference type="NCBIfam" id="TIGR01733">
    <property type="entry name" value="AA-adenyl-dom"/>
    <property type="match status" value="2"/>
</dbReference>
<dbReference type="SUPFAM" id="SSF47336">
    <property type="entry name" value="ACP-like"/>
    <property type="match status" value="2"/>
</dbReference>
<evidence type="ECO:0000313" key="8">
    <source>
        <dbReference type="EMBL" id="AOR31555.1"/>
    </source>
</evidence>